<gene>
    <name evidence="1" type="ORF">ACFOD9_08215</name>
</gene>
<dbReference type="Proteomes" id="UP001595604">
    <property type="component" value="Unassembled WGS sequence"/>
</dbReference>
<dbReference type="PROSITE" id="PS51318">
    <property type="entry name" value="TAT"/>
    <property type="match status" value="1"/>
</dbReference>
<dbReference type="EMBL" id="JBHRTQ010000007">
    <property type="protein sequence ID" value="MFC3174233.1"/>
    <property type="molecule type" value="Genomic_DNA"/>
</dbReference>
<evidence type="ECO:0000313" key="2">
    <source>
        <dbReference type="Proteomes" id="UP001595604"/>
    </source>
</evidence>
<proteinExistence type="predicted"/>
<dbReference type="InterPro" id="IPR032676">
    <property type="entry name" value="YkuD_2"/>
</dbReference>
<accession>A0ABV7IU13</accession>
<dbReference type="InterPro" id="IPR006311">
    <property type="entry name" value="TAT_signal"/>
</dbReference>
<keyword evidence="2" id="KW-1185">Reference proteome</keyword>
<dbReference type="RefSeq" id="WP_379509600.1">
    <property type="nucleotide sequence ID" value="NZ_JBHRTQ010000007.1"/>
</dbReference>
<name>A0ABV7IU13_9SPHN</name>
<organism evidence="1 2">
    <name type="scientific">Novosphingobium bradum</name>
    <dbReference type="NCBI Taxonomy" id="1737444"/>
    <lineage>
        <taxon>Bacteria</taxon>
        <taxon>Pseudomonadati</taxon>
        <taxon>Pseudomonadota</taxon>
        <taxon>Alphaproteobacteria</taxon>
        <taxon>Sphingomonadales</taxon>
        <taxon>Sphingomonadaceae</taxon>
        <taxon>Novosphingobium</taxon>
    </lineage>
</organism>
<comment type="caution">
    <text evidence="1">The sequence shown here is derived from an EMBL/GenBank/DDBJ whole genome shotgun (WGS) entry which is preliminary data.</text>
</comment>
<sequence length="233" mass="24428">MEFSRRRLLGAFAVGGASLALPRSMGPQAAFAQDYGGLSRTIPGFGSEGLPRPLDLAETAAGQNRFASVLLPQAQAALDRHGHAIANRDLIGLVDFSAPSKAARFYLVDMPGGQVVSTHLVAHGRGSDPANSGWVEHLSNRPGSNASCEGAFLTGQTYYGQHGRSRRLAGLDPDNDQAEARGIVIHAADYVSPAMAANQGRVGRSQGCFAVSRAEIGDVLELLGPGHLLYAVK</sequence>
<dbReference type="PANTHER" id="PTHR38477:SF1">
    <property type="entry name" value="MUREIN L,D-TRANSPEPTIDASE CATALYTIC DOMAIN FAMILY PROTEIN"/>
    <property type="match status" value="1"/>
</dbReference>
<dbReference type="PANTHER" id="PTHR38477">
    <property type="entry name" value="HYPOTHETICAL EXPORTED PROTEIN"/>
    <property type="match status" value="1"/>
</dbReference>
<dbReference type="Pfam" id="PF13645">
    <property type="entry name" value="YkuD_2"/>
    <property type="match status" value="1"/>
</dbReference>
<protein>
    <submittedName>
        <fullName evidence="1">Murein L,D-transpeptidase catalytic domain family protein</fullName>
    </submittedName>
</protein>
<reference evidence="2" key="1">
    <citation type="journal article" date="2019" name="Int. J. Syst. Evol. Microbiol.">
        <title>The Global Catalogue of Microorganisms (GCM) 10K type strain sequencing project: providing services to taxonomists for standard genome sequencing and annotation.</title>
        <authorList>
            <consortium name="The Broad Institute Genomics Platform"/>
            <consortium name="The Broad Institute Genome Sequencing Center for Infectious Disease"/>
            <person name="Wu L."/>
            <person name="Ma J."/>
        </authorList>
    </citation>
    <scope>NUCLEOTIDE SEQUENCE [LARGE SCALE GENOMIC DNA]</scope>
    <source>
        <strain evidence="2">KCTC 42984</strain>
    </source>
</reference>
<evidence type="ECO:0000313" key="1">
    <source>
        <dbReference type="EMBL" id="MFC3174233.1"/>
    </source>
</evidence>